<dbReference type="PROSITE" id="PS00062">
    <property type="entry name" value="ALDOKETO_REDUCTASE_2"/>
    <property type="match status" value="1"/>
</dbReference>
<evidence type="ECO:0000256" key="4">
    <source>
        <dbReference type="PIRSR" id="PIRSR000097-1"/>
    </source>
</evidence>
<evidence type="ECO:0000256" key="1">
    <source>
        <dbReference type="ARBA" id="ARBA00007905"/>
    </source>
</evidence>
<evidence type="ECO:0000313" key="11">
    <source>
        <dbReference type="Proteomes" id="UP000527860"/>
    </source>
</evidence>
<dbReference type="OrthoDB" id="9804790at2"/>
<accession>A0A0C2HL32</accession>
<feature type="binding site" evidence="5">
    <location>
        <position position="111"/>
    </location>
    <ligand>
        <name>substrate</name>
    </ligand>
</feature>
<dbReference type="FunFam" id="3.20.20.100:FF:000015">
    <property type="entry name" value="Oxidoreductase, aldo/keto reductase family"/>
    <property type="match status" value="1"/>
</dbReference>
<name>A0A0C2HL32_9STAP</name>
<dbReference type="GO" id="GO:0016616">
    <property type="term" value="F:oxidoreductase activity, acting on the CH-OH group of donors, NAD or NADP as acceptor"/>
    <property type="evidence" value="ECO:0007669"/>
    <property type="project" value="UniProtKB-ARBA"/>
</dbReference>
<evidence type="ECO:0000256" key="2">
    <source>
        <dbReference type="ARBA" id="ARBA00022857"/>
    </source>
</evidence>
<gene>
    <name evidence="9" type="ORF">F7P68_0011485</name>
    <name evidence="8" type="ORF">SN16_10075</name>
</gene>
<dbReference type="PANTHER" id="PTHR43827">
    <property type="entry name" value="2,5-DIKETO-D-GLUCONIC ACID REDUCTASE"/>
    <property type="match status" value="1"/>
</dbReference>
<dbReference type="CDD" id="cd19071">
    <property type="entry name" value="AKR_AKR1-5-like"/>
    <property type="match status" value="1"/>
</dbReference>
<reference evidence="8 10" key="1">
    <citation type="submission" date="2015-01" db="EMBL/GenBank/DDBJ databases">
        <title>Genome sequences of high lactate-tolerant strain Salinicoccus roseus W12 with industrial interest.</title>
        <authorList>
            <person name="Wang H."/>
            <person name="Yu B."/>
        </authorList>
    </citation>
    <scope>NUCLEOTIDE SEQUENCE [LARGE SCALE GENOMIC DNA]</scope>
    <source>
        <strain evidence="8 10">W12</strain>
    </source>
</reference>
<dbReference type="Pfam" id="PF00248">
    <property type="entry name" value="Aldo_ket_red"/>
    <property type="match status" value="1"/>
</dbReference>
<keyword evidence="2" id="KW-0521">NADP</keyword>
<evidence type="ECO:0000313" key="10">
    <source>
        <dbReference type="Proteomes" id="UP000031546"/>
    </source>
</evidence>
<evidence type="ECO:0000256" key="3">
    <source>
        <dbReference type="ARBA" id="ARBA00023002"/>
    </source>
</evidence>
<dbReference type="SUPFAM" id="SSF51430">
    <property type="entry name" value="NAD(P)-linked oxidoreductase"/>
    <property type="match status" value="1"/>
</dbReference>
<dbReference type="AlphaFoldDB" id="A0A0C2HL32"/>
<dbReference type="InterPro" id="IPR036812">
    <property type="entry name" value="NAD(P)_OxRdtase_dom_sf"/>
</dbReference>
<keyword evidence="3" id="KW-0560">Oxidoreductase</keyword>
<evidence type="ECO:0000313" key="9">
    <source>
        <dbReference type="EMBL" id="MDB0581153.1"/>
    </source>
</evidence>
<reference evidence="9" key="3">
    <citation type="submission" date="2022-12" db="EMBL/GenBank/DDBJ databases">
        <title>Genome analysis and biological profiling of marine Salinicoccus roseus MOSEL-ME25.</title>
        <authorList>
            <person name="Mirza F.T."/>
            <person name="Xie Y."/>
            <person name="Shinwari Z.K."/>
        </authorList>
    </citation>
    <scope>NUCLEOTIDE SEQUENCE</scope>
    <source>
        <strain evidence="9">MOSEL-ME25</strain>
    </source>
</reference>
<dbReference type="EMBL" id="JABEVU030000001">
    <property type="protein sequence ID" value="MDB0581153.1"/>
    <property type="molecule type" value="Genomic_DNA"/>
</dbReference>
<dbReference type="RefSeq" id="WP_040106489.1">
    <property type="nucleotide sequence ID" value="NZ_JABEVU030000001.1"/>
</dbReference>
<dbReference type="InterPro" id="IPR023210">
    <property type="entry name" value="NADP_OxRdtase_dom"/>
</dbReference>
<dbReference type="EMBL" id="JXII01000008">
    <property type="protein sequence ID" value="KIH70286.1"/>
    <property type="molecule type" value="Genomic_DNA"/>
</dbReference>
<keyword evidence="11" id="KW-1185">Reference proteome</keyword>
<feature type="active site" description="Proton donor" evidence="4">
    <location>
        <position position="53"/>
    </location>
</feature>
<evidence type="ECO:0000256" key="6">
    <source>
        <dbReference type="PIRSR" id="PIRSR000097-3"/>
    </source>
</evidence>
<evidence type="ECO:0000259" key="7">
    <source>
        <dbReference type="Pfam" id="PF00248"/>
    </source>
</evidence>
<reference evidence="9" key="2">
    <citation type="submission" date="2020-04" db="EMBL/GenBank/DDBJ databases">
        <authorList>
            <person name="Tanveer F."/>
            <person name="Xie Y."/>
            <person name="Shinwari Z.K."/>
        </authorList>
    </citation>
    <scope>NUCLEOTIDE SEQUENCE</scope>
    <source>
        <strain evidence="9">MOSEL-ME25</strain>
    </source>
</reference>
<comment type="caution">
    <text evidence="8">The sequence shown here is derived from an EMBL/GenBank/DDBJ whole genome shotgun (WGS) entry which is preliminary data.</text>
</comment>
<dbReference type="PRINTS" id="PR00069">
    <property type="entry name" value="ALDKETRDTASE"/>
</dbReference>
<dbReference type="Gene3D" id="3.20.20.100">
    <property type="entry name" value="NADP-dependent oxidoreductase domain"/>
    <property type="match status" value="1"/>
</dbReference>
<comment type="similarity">
    <text evidence="1">Belongs to the aldo/keto reductase family.</text>
</comment>
<dbReference type="PROSITE" id="PS00798">
    <property type="entry name" value="ALDOKETO_REDUCTASE_1"/>
    <property type="match status" value="1"/>
</dbReference>
<dbReference type="PIRSF" id="PIRSF000097">
    <property type="entry name" value="AKR"/>
    <property type="match status" value="1"/>
</dbReference>
<evidence type="ECO:0000256" key="5">
    <source>
        <dbReference type="PIRSR" id="PIRSR000097-2"/>
    </source>
</evidence>
<feature type="site" description="Lowers pKa of active site Tyr" evidence="6">
    <location>
        <position position="78"/>
    </location>
</feature>
<evidence type="ECO:0000313" key="8">
    <source>
        <dbReference type="EMBL" id="KIH70286.1"/>
    </source>
</evidence>
<dbReference type="InterPro" id="IPR018170">
    <property type="entry name" value="Aldo/ket_reductase_CS"/>
</dbReference>
<proteinExistence type="inferred from homology"/>
<organism evidence="8 10">
    <name type="scientific">Salinicoccus roseus</name>
    <dbReference type="NCBI Taxonomy" id="45670"/>
    <lineage>
        <taxon>Bacteria</taxon>
        <taxon>Bacillati</taxon>
        <taxon>Bacillota</taxon>
        <taxon>Bacilli</taxon>
        <taxon>Bacillales</taxon>
        <taxon>Staphylococcaceae</taxon>
        <taxon>Salinicoccus</taxon>
    </lineage>
</organism>
<dbReference type="PANTHER" id="PTHR43827:SF3">
    <property type="entry name" value="NADP-DEPENDENT OXIDOREDUCTASE DOMAIN-CONTAINING PROTEIN"/>
    <property type="match status" value="1"/>
</dbReference>
<dbReference type="Proteomes" id="UP000031546">
    <property type="component" value="Unassembled WGS sequence"/>
</dbReference>
<protein>
    <submittedName>
        <fullName evidence="9">Aldo/keto reductase</fullName>
    </submittedName>
    <submittedName>
        <fullName evidence="8">Oxidoreductase</fullName>
    </submittedName>
</protein>
<dbReference type="PROSITE" id="PS00063">
    <property type="entry name" value="ALDOKETO_REDUCTASE_3"/>
    <property type="match status" value="1"/>
</dbReference>
<dbReference type="Proteomes" id="UP000527860">
    <property type="component" value="Unassembled WGS sequence"/>
</dbReference>
<dbReference type="STRING" id="45670.SN16_10075"/>
<dbReference type="InterPro" id="IPR020471">
    <property type="entry name" value="AKR"/>
</dbReference>
<sequence>MEHLTSTFKLSNGVEIPKVGFGTWQTPDGETAVNSVTQALVSGYRHIDTAAAYKNEGSVGKAIRESGIAREDIFITSKLWNENRGYENTKQAFENTLKELGTDYLDLYLIHWPANEKQFDDWEEINLDTWKAMTELYKEGKIKAIGVSNFMTNHLEALLDAEVKPMVNQIEYHPGYTQDAVVDLCRKHDILVEAWSPIGSGRLLENEDLTKIADKYGKSVAQLCIRYVLQNDVLPLPKSVTPSRIEENTDIFDFEIMDEDMKTIDAMENVGFSGMDPNDVDF</sequence>
<dbReference type="GeneID" id="77845903"/>
<feature type="domain" description="NADP-dependent oxidoreductase" evidence="7">
    <location>
        <begin position="18"/>
        <end position="267"/>
    </location>
</feature>